<accession>A0A8E2BA07</accession>
<dbReference type="Proteomes" id="UP000550260">
    <property type="component" value="Unassembled WGS sequence"/>
</dbReference>
<feature type="transmembrane region" description="Helical" evidence="6">
    <location>
        <begin position="257"/>
        <end position="276"/>
    </location>
</feature>
<evidence type="ECO:0000313" key="9">
    <source>
        <dbReference type="EMBL" id="PKV97975.1"/>
    </source>
</evidence>
<dbReference type="Pfam" id="PF00083">
    <property type="entry name" value="Sugar_tr"/>
    <property type="match status" value="1"/>
</dbReference>
<dbReference type="EMBL" id="JACJHR010000076">
    <property type="protein sequence ID" value="MBB2504603.1"/>
    <property type="molecule type" value="Genomic_DNA"/>
</dbReference>
<keyword evidence="3 6" id="KW-1133">Transmembrane helix</keyword>
<keyword evidence="10" id="KW-1185">Reference proteome</keyword>
<evidence type="ECO:0000256" key="2">
    <source>
        <dbReference type="ARBA" id="ARBA00022692"/>
    </source>
</evidence>
<comment type="caution">
    <text evidence="9">The sequence shown here is derived from an EMBL/GenBank/DDBJ whole genome shotgun (WGS) entry which is preliminary data.</text>
</comment>
<dbReference type="InterPro" id="IPR005829">
    <property type="entry name" value="Sugar_transporter_CS"/>
</dbReference>
<dbReference type="Gene3D" id="1.20.1250.20">
    <property type="entry name" value="MFS general substrate transporter like domains"/>
    <property type="match status" value="1"/>
</dbReference>
<feature type="transmembrane region" description="Helical" evidence="6">
    <location>
        <begin position="296"/>
        <end position="315"/>
    </location>
</feature>
<dbReference type="EMBL" id="PJMY01000003">
    <property type="protein sequence ID" value="PKV97975.1"/>
    <property type="molecule type" value="Genomic_DNA"/>
</dbReference>
<evidence type="ECO:0000313" key="8">
    <source>
        <dbReference type="EMBL" id="MBB2504603.1"/>
    </source>
</evidence>
<dbReference type="Proteomes" id="UP000233750">
    <property type="component" value="Unassembled WGS sequence"/>
</dbReference>
<dbReference type="PROSITE" id="PS50850">
    <property type="entry name" value="MFS"/>
    <property type="match status" value="1"/>
</dbReference>
<dbReference type="RefSeq" id="WP_101440614.1">
    <property type="nucleotide sequence ID" value="NZ_JACJHR010000076.1"/>
</dbReference>
<protein>
    <submittedName>
        <fullName evidence="9">MFS transporter</fullName>
    </submittedName>
</protein>
<reference evidence="9 10" key="1">
    <citation type="submission" date="2017-12" db="EMBL/GenBank/DDBJ databases">
        <title>Sequencing the genomes of 1000 Actinobacteria strains.</title>
        <authorList>
            <person name="Klenk H.-P."/>
        </authorList>
    </citation>
    <scope>NUCLEOTIDE SEQUENCE [LARGE SCALE GENOMIC DNA]</scope>
    <source>
        <strain evidence="9 10">DSM 45165</strain>
    </source>
</reference>
<sequence>MLTPFTTAARLDRLPITRAHKFALATLAFVFLFEFGDLNTFAYVAPALVKHLGFSVGDIAVVTSAAFLGMAVGAAFGGRVSDLIGRKRALLCSTSLFSLFSLVNAAGVNVPTFVVFRFLTGVGLSAMVVAATTYISEVMPAARRGRMQSAVMAVGLAGIPFMSFSARGIVPLGSGAWRLVFVLGSAALLAIPALAALPESPRWLVHKGRQPAAEAVLEKLEQRAGPLPPLAEVPAGPSTPASPGGYRQLFKSPYGRTTLFLAVVWIFQTLGFYGFVAWVPTLLTQHGFSVAKSLGFSALTTIGAVPGALLAWPVTDRLGRKLPLVIAALATAASGLAYGLTFNPVAIVVFGFCVNLLIQTFATLLYAYSPELFPTGLRNAGHGLVYGTGRLANIFGPMLVASIFAGLGYQAVFVYIAACWLIVALAIAIFGPHTGKRPLETLSARTGAPSEPASAVPENPVRATDNAEGTLR</sequence>
<dbReference type="GO" id="GO:0005886">
    <property type="term" value="C:plasma membrane"/>
    <property type="evidence" value="ECO:0007669"/>
    <property type="project" value="UniProtKB-SubCell"/>
</dbReference>
<feature type="transmembrane region" description="Helical" evidence="6">
    <location>
        <begin position="89"/>
        <end position="108"/>
    </location>
</feature>
<feature type="domain" description="Major facilitator superfamily (MFS) profile" evidence="7">
    <location>
        <begin position="23"/>
        <end position="435"/>
    </location>
</feature>
<feature type="transmembrane region" description="Helical" evidence="6">
    <location>
        <begin position="346"/>
        <end position="368"/>
    </location>
</feature>
<evidence type="ECO:0000256" key="6">
    <source>
        <dbReference type="SAM" id="Phobius"/>
    </source>
</evidence>
<dbReference type="InterPro" id="IPR005828">
    <property type="entry name" value="MFS_sugar_transport-like"/>
</dbReference>
<evidence type="ECO:0000313" key="10">
    <source>
        <dbReference type="Proteomes" id="UP000233750"/>
    </source>
</evidence>
<evidence type="ECO:0000256" key="3">
    <source>
        <dbReference type="ARBA" id="ARBA00022989"/>
    </source>
</evidence>
<keyword evidence="4 6" id="KW-0472">Membrane</keyword>
<evidence type="ECO:0000256" key="1">
    <source>
        <dbReference type="ARBA" id="ARBA00004651"/>
    </source>
</evidence>
<dbReference type="PANTHER" id="PTHR23508">
    <property type="entry name" value="CARBOXYLIC ACID TRANSPORTER PROTEIN HOMOLOG"/>
    <property type="match status" value="1"/>
</dbReference>
<evidence type="ECO:0000259" key="7">
    <source>
        <dbReference type="PROSITE" id="PS50850"/>
    </source>
</evidence>
<dbReference type="OrthoDB" id="9109650at2"/>
<feature type="transmembrane region" description="Helical" evidence="6">
    <location>
        <begin position="52"/>
        <end position="77"/>
    </location>
</feature>
<feature type="transmembrane region" description="Helical" evidence="6">
    <location>
        <begin position="114"/>
        <end position="135"/>
    </location>
</feature>
<dbReference type="InterPro" id="IPR020846">
    <property type="entry name" value="MFS_dom"/>
</dbReference>
<feature type="transmembrane region" description="Helical" evidence="6">
    <location>
        <begin position="389"/>
        <end position="407"/>
    </location>
</feature>
<dbReference type="CDD" id="cd17316">
    <property type="entry name" value="MFS_SV2_like"/>
    <property type="match status" value="1"/>
</dbReference>
<dbReference type="SUPFAM" id="SSF103473">
    <property type="entry name" value="MFS general substrate transporter"/>
    <property type="match status" value="1"/>
</dbReference>
<accession>A0A2N3WVT3</accession>
<feature type="transmembrane region" description="Helical" evidence="6">
    <location>
        <begin position="322"/>
        <end position="340"/>
    </location>
</feature>
<comment type="subcellular location">
    <subcellularLocation>
        <location evidence="1">Cell membrane</location>
        <topology evidence="1">Multi-pass membrane protein</topology>
    </subcellularLocation>
</comment>
<dbReference type="GO" id="GO:0046943">
    <property type="term" value="F:carboxylic acid transmembrane transporter activity"/>
    <property type="evidence" value="ECO:0007669"/>
    <property type="project" value="TreeGrafter"/>
</dbReference>
<dbReference type="PROSITE" id="PS00216">
    <property type="entry name" value="SUGAR_TRANSPORT_1"/>
    <property type="match status" value="1"/>
</dbReference>
<evidence type="ECO:0000313" key="11">
    <source>
        <dbReference type="Proteomes" id="UP000550260"/>
    </source>
</evidence>
<name>A0A2N3WVT3_9PSEU</name>
<proteinExistence type="predicted"/>
<keyword evidence="2 6" id="KW-0812">Transmembrane</keyword>
<evidence type="ECO:0000256" key="5">
    <source>
        <dbReference type="SAM" id="MobiDB-lite"/>
    </source>
</evidence>
<feature type="transmembrane region" description="Helical" evidence="6">
    <location>
        <begin position="147"/>
        <end position="170"/>
    </location>
</feature>
<dbReference type="PANTHER" id="PTHR23508:SF10">
    <property type="entry name" value="CARBOXYLIC ACID TRANSPORTER PROTEIN HOMOLOG"/>
    <property type="match status" value="1"/>
</dbReference>
<evidence type="ECO:0000256" key="4">
    <source>
        <dbReference type="ARBA" id="ARBA00023136"/>
    </source>
</evidence>
<reference evidence="8 11" key="2">
    <citation type="submission" date="2020-08" db="EMBL/GenBank/DDBJ databases">
        <title>Amycolatopsis echigonensis JCM 21831.</title>
        <authorList>
            <person name="Tedsree N."/>
            <person name="Kuncharoen N."/>
            <person name="Likhitwitayawuid K."/>
            <person name="Tanasupawat S."/>
        </authorList>
    </citation>
    <scope>NUCLEOTIDE SEQUENCE [LARGE SCALE GENOMIC DNA]</scope>
    <source>
        <strain evidence="8 11">JCM 21831</strain>
    </source>
</reference>
<dbReference type="InterPro" id="IPR036259">
    <property type="entry name" value="MFS_trans_sf"/>
</dbReference>
<feature type="region of interest" description="Disordered" evidence="5">
    <location>
        <begin position="443"/>
        <end position="472"/>
    </location>
</feature>
<gene>
    <name evidence="9" type="ORF">ATK30_8978</name>
    <name evidence="8" type="ORF">H5411_36370</name>
</gene>
<feature type="transmembrane region" description="Helical" evidence="6">
    <location>
        <begin position="413"/>
        <end position="431"/>
    </location>
</feature>
<dbReference type="AlphaFoldDB" id="A0A2N3WVT3"/>
<feature type="transmembrane region" description="Helical" evidence="6">
    <location>
        <begin position="176"/>
        <end position="197"/>
    </location>
</feature>
<organism evidence="9 10">
    <name type="scientific">Amycolatopsis echigonensis</name>
    <dbReference type="NCBI Taxonomy" id="2576905"/>
    <lineage>
        <taxon>Bacteria</taxon>
        <taxon>Bacillati</taxon>
        <taxon>Actinomycetota</taxon>
        <taxon>Actinomycetes</taxon>
        <taxon>Pseudonocardiales</taxon>
        <taxon>Pseudonocardiaceae</taxon>
        <taxon>Amycolatopsis</taxon>
    </lineage>
</organism>